<proteinExistence type="inferred from homology"/>
<dbReference type="InterPro" id="IPR001210">
    <property type="entry name" value="Ribosomal_eS17"/>
</dbReference>
<evidence type="ECO:0000256" key="2">
    <source>
        <dbReference type="ARBA" id="ARBA00022980"/>
    </source>
</evidence>
<accession>A0A848DB02</accession>
<comment type="similarity">
    <text evidence="1 4">Belongs to the eukaryotic ribosomal protein eS17 family.</text>
</comment>
<dbReference type="HAMAP" id="MF_00511">
    <property type="entry name" value="Ribosomal_eS17"/>
    <property type="match status" value="1"/>
</dbReference>
<name>A0A848DB02_9EURY</name>
<dbReference type="SUPFAM" id="SSF116820">
    <property type="entry name" value="Rps17e-like"/>
    <property type="match status" value="1"/>
</dbReference>
<protein>
    <recommendedName>
        <fullName evidence="4">Small ribosomal subunit protein eS17</fullName>
    </recommendedName>
</protein>
<gene>
    <name evidence="4" type="primary">rps17e</name>
    <name evidence="5" type="ORF">GIS02_04540</name>
</gene>
<sequence>MGNVRQSYIKNLAAKLILDYDDEFSTDFEENKHKVTEYTNVKSKVIRNRVAGYIVRQKCIQLRTKVPQV</sequence>
<reference evidence="5" key="1">
    <citation type="journal article" date="2020" name="MBio">
        <title>'Candidatus Ethanoperedens,' a Thermophilic Genus of Archaea Mediating the Anaerobic Oxidation of Ethane.</title>
        <authorList>
            <person name="Hahn C.J."/>
            <person name="Laso-Perez R."/>
            <person name="Vulcano F."/>
            <person name="Vaziourakis K.M."/>
            <person name="Stokke R."/>
            <person name="Steen I.H."/>
            <person name="Teske A."/>
            <person name="Boetius A."/>
            <person name="Liebeke M."/>
            <person name="Amann R."/>
            <person name="Knittel K."/>
            <person name="Wegener G."/>
        </authorList>
    </citation>
    <scope>NUCLEOTIDE SEQUENCE</scope>
    <source>
        <strain evidence="5">GoM-Arc1-LC-WB58</strain>
    </source>
</reference>
<dbReference type="AlphaFoldDB" id="A0A848DB02"/>
<dbReference type="GO" id="GO:0006412">
    <property type="term" value="P:translation"/>
    <property type="evidence" value="ECO:0007669"/>
    <property type="project" value="UniProtKB-UniRule"/>
</dbReference>
<keyword evidence="3 4" id="KW-0687">Ribonucleoprotein</keyword>
<evidence type="ECO:0000256" key="3">
    <source>
        <dbReference type="ARBA" id="ARBA00023274"/>
    </source>
</evidence>
<evidence type="ECO:0000256" key="4">
    <source>
        <dbReference type="HAMAP-Rule" id="MF_00511"/>
    </source>
</evidence>
<dbReference type="PROSITE" id="PS00712">
    <property type="entry name" value="RIBOSOMAL_S17E"/>
    <property type="match status" value="1"/>
</dbReference>
<evidence type="ECO:0000313" key="5">
    <source>
        <dbReference type="EMBL" id="NMG83457.1"/>
    </source>
</evidence>
<evidence type="ECO:0000256" key="1">
    <source>
        <dbReference type="ARBA" id="ARBA00010444"/>
    </source>
</evidence>
<dbReference type="PANTHER" id="PTHR10732:SF0">
    <property type="entry name" value="40S RIBOSOMAL PROTEIN S17"/>
    <property type="match status" value="1"/>
</dbReference>
<dbReference type="GO" id="GO:0003735">
    <property type="term" value="F:structural constituent of ribosome"/>
    <property type="evidence" value="ECO:0007669"/>
    <property type="project" value="InterPro"/>
</dbReference>
<dbReference type="GO" id="GO:0005829">
    <property type="term" value="C:cytosol"/>
    <property type="evidence" value="ECO:0007669"/>
    <property type="project" value="UniProtKB-ARBA"/>
</dbReference>
<comment type="caution">
    <text evidence="5">The sequence shown here is derived from an EMBL/GenBank/DDBJ whole genome shotgun (WGS) entry which is preliminary data.</text>
</comment>
<dbReference type="InterPro" id="IPR036401">
    <property type="entry name" value="Ribosomal_eS17_sf"/>
</dbReference>
<evidence type="ECO:0000313" key="6">
    <source>
        <dbReference type="Proteomes" id="UP000606580"/>
    </source>
</evidence>
<dbReference type="Proteomes" id="UP000606580">
    <property type="component" value="Unassembled WGS sequence"/>
</dbReference>
<dbReference type="Pfam" id="PF00833">
    <property type="entry name" value="Ribosomal_S17e"/>
    <property type="match status" value="1"/>
</dbReference>
<keyword evidence="2 4" id="KW-0689">Ribosomal protein</keyword>
<dbReference type="PANTHER" id="PTHR10732">
    <property type="entry name" value="40S RIBOSOMAL PROTEIN S17"/>
    <property type="match status" value="1"/>
</dbReference>
<dbReference type="NCBIfam" id="NF002242">
    <property type="entry name" value="PRK01151.1"/>
    <property type="match status" value="1"/>
</dbReference>
<dbReference type="GO" id="GO:1990904">
    <property type="term" value="C:ribonucleoprotein complex"/>
    <property type="evidence" value="ECO:0007669"/>
    <property type="project" value="UniProtKB-KW"/>
</dbReference>
<organism evidence="5 6">
    <name type="scientific">Candidatus Ethanoperedens thermophilum</name>
    <dbReference type="NCBI Taxonomy" id="2766897"/>
    <lineage>
        <taxon>Archaea</taxon>
        <taxon>Methanobacteriati</taxon>
        <taxon>Methanobacteriota</taxon>
        <taxon>Stenosarchaea group</taxon>
        <taxon>Methanomicrobia</taxon>
        <taxon>Methanosarcinales</taxon>
        <taxon>Methanosarcinales incertae sedis</taxon>
        <taxon>GOM Arc I cluster</taxon>
        <taxon>Candidatus Ethanoperedens</taxon>
    </lineage>
</organism>
<dbReference type="EMBL" id="WNEG01000083">
    <property type="protein sequence ID" value="NMG83457.1"/>
    <property type="molecule type" value="Genomic_DNA"/>
</dbReference>
<dbReference type="InterPro" id="IPR018273">
    <property type="entry name" value="Ribosomal_eS17_CS"/>
</dbReference>
<dbReference type="GO" id="GO:0005840">
    <property type="term" value="C:ribosome"/>
    <property type="evidence" value="ECO:0007669"/>
    <property type="project" value="UniProtKB-KW"/>
</dbReference>
<dbReference type="Gene3D" id="1.10.60.20">
    <property type="entry name" value="Ribosomal protein S17e-like"/>
    <property type="match status" value="1"/>
</dbReference>